<dbReference type="OrthoDB" id="33453at10239"/>
<reference evidence="1 2" key="1">
    <citation type="journal article" date="2015" name="PLoS ONE">
        <title>Lysis to Kill: Evaluation of the Lytic Abilities, and Genomics of Nine Bacteriophages Infective for Gordonia spp. and Their Potential Use in Activated Sludge Foam Biocontrol.</title>
        <authorList>
            <person name="Dyson Z.A."/>
            <person name="Tucci J."/>
            <person name="Seviour R.J."/>
            <person name="Petrovski S."/>
        </authorList>
    </citation>
    <scope>NUCLEOTIDE SEQUENCE [LARGE SCALE GENOMIC DNA]</scope>
</reference>
<dbReference type="GeneID" id="26516028"/>
<dbReference type="KEGG" id="vg:26516028"/>
<name>A0A0K0N6P5_9CAUD</name>
<evidence type="ECO:0000313" key="1">
    <source>
        <dbReference type="EMBL" id="AKJ72413.1"/>
    </source>
</evidence>
<accession>A0A0K0N6P5</accession>
<dbReference type="Proteomes" id="UP000204476">
    <property type="component" value="Genome"/>
</dbReference>
<sequence length="131" mass="14116">MTLTLDARVMTGALMIDVESVGDTVATLTAAGYVWQVIADADDTGADRVRVVCHGRRVSRLFDRWQYPRADVWSAVGVAGVRVLTGAQRVAVDLTPAGPGAVSFRGRRPLPDAERHAVESAARHYVVTDLD</sequence>
<keyword evidence="2" id="KW-1185">Reference proteome</keyword>
<proteinExistence type="predicted"/>
<protein>
    <submittedName>
        <fullName evidence="1">Uncharacterized protein</fullName>
    </submittedName>
</protein>
<gene>
    <name evidence="1" type="ORF">GTE8_70</name>
</gene>
<evidence type="ECO:0000313" key="2">
    <source>
        <dbReference type="Proteomes" id="UP000204476"/>
    </source>
</evidence>
<organism evidence="1 2">
    <name type="scientific">Gordonia phage GTE8</name>
    <dbReference type="NCBI Taxonomy" id="1647475"/>
    <lineage>
        <taxon>Viruses</taxon>
        <taxon>Duplodnaviria</taxon>
        <taxon>Heunggongvirae</taxon>
        <taxon>Uroviricota</taxon>
        <taxon>Caudoviricetes</taxon>
        <taxon>Zierdtviridae</taxon>
        <taxon>Emilbogenvirinae</taxon>
        <taxon>Foxborovirus</taxon>
        <taxon>Foxborovirus GTE8</taxon>
    </lineage>
</organism>
<dbReference type="RefSeq" id="YP_009187132.1">
    <property type="nucleotide sequence ID" value="NC_028653.1"/>
</dbReference>
<dbReference type="EMBL" id="KR053201">
    <property type="protein sequence ID" value="AKJ72413.1"/>
    <property type="molecule type" value="Genomic_DNA"/>
</dbReference>